<organism evidence="7 8">
    <name type="scientific">Macrolepiota fuliginosa MF-IS2</name>
    <dbReference type="NCBI Taxonomy" id="1400762"/>
    <lineage>
        <taxon>Eukaryota</taxon>
        <taxon>Fungi</taxon>
        <taxon>Dikarya</taxon>
        <taxon>Basidiomycota</taxon>
        <taxon>Agaricomycotina</taxon>
        <taxon>Agaricomycetes</taxon>
        <taxon>Agaricomycetidae</taxon>
        <taxon>Agaricales</taxon>
        <taxon>Agaricineae</taxon>
        <taxon>Agaricaceae</taxon>
        <taxon>Macrolepiota</taxon>
    </lineage>
</organism>
<reference evidence="7" key="1">
    <citation type="submission" date="2020-11" db="EMBL/GenBank/DDBJ databases">
        <authorList>
            <consortium name="DOE Joint Genome Institute"/>
            <person name="Ahrendt S."/>
            <person name="Riley R."/>
            <person name="Andreopoulos W."/>
            <person name="Labutti K."/>
            <person name="Pangilinan J."/>
            <person name="Ruiz-Duenas F.J."/>
            <person name="Barrasa J.M."/>
            <person name="Sanchez-Garcia M."/>
            <person name="Camarero S."/>
            <person name="Miyauchi S."/>
            <person name="Serrano A."/>
            <person name="Linde D."/>
            <person name="Babiker R."/>
            <person name="Drula E."/>
            <person name="Ayuso-Fernandez I."/>
            <person name="Pacheco R."/>
            <person name="Padilla G."/>
            <person name="Ferreira P."/>
            <person name="Barriuso J."/>
            <person name="Kellner H."/>
            <person name="Castanera R."/>
            <person name="Alfaro M."/>
            <person name="Ramirez L."/>
            <person name="Pisabarro A.G."/>
            <person name="Kuo A."/>
            <person name="Tritt A."/>
            <person name="Lipzen A."/>
            <person name="He G."/>
            <person name="Yan M."/>
            <person name="Ng V."/>
            <person name="Cullen D."/>
            <person name="Martin F."/>
            <person name="Rosso M.-N."/>
            <person name="Henrissat B."/>
            <person name="Hibbett D."/>
            <person name="Martinez A.T."/>
            <person name="Grigoriev I.V."/>
        </authorList>
    </citation>
    <scope>NUCLEOTIDE SEQUENCE</scope>
    <source>
        <strain evidence="7">MF-IS2</strain>
    </source>
</reference>
<feature type="region of interest" description="Disordered" evidence="4">
    <location>
        <begin position="496"/>
        <end position="521"/>
    </location>
</feature>
<feature type="region of interest" description="Disordered" evidence="4">
    <location>
        <begin position="1"/>
        <end position="27"/>
    </location>
</feature>
<feature type="repeat" description="ANK" evidence="3">
    <location>
        <begin position="839"/>
        <end position="871"/>
    </location>
</feature>
<comment type="caution">
    <text evidence="7">The sequence shown here is derived from an EMBL/GenBank/DDBJ whole genome shotgun (WGS) entry which is preliminary data.</text>
</comment>
<name>A0A9P6C906_9AGAR</name>
<feature type="region of interest" description="Disordered" evidence="4">
    <location>
        <begin position="1140"/>
        <end position="1197"/>
    </location>
</feature>
<evidence type="ECO:0000256" key="2">
    <source>
        <dbReference type="ARBA" id="ARBA00023043"/>
    </source>
</evidence>
<dbReference type="Proteomes" id="UP000807342">
    <property type="component" value="Unassembled WGS sequence"/>
</dbReference>
<keyword evidence="8" id="KW-1185">Reference proteome</keyword>
<dbReference type="InterPro" id="IPR002110">
    <property type="entry name" value="Ankyrin_rpt"/>
</dbReference>
<keyword evidence="5" id="KW-0812">Transmembrane</keyword>
<protein>
    <recommendedName>
        <fullName evidence="6">IPT/TIG domain-containing protein</fullName>
    </recommendedName>
</protein>
<dbReference type="PROSITE" id="PS50297">
    <property type="entry name" value="ANK_REP_REGION"/>
    <property type="match status" value="2"/>
</dbReference>
<evidence type="ECO:0000256" key="5">
    <source>
        <dbReference type="SAM" id="Phobius"/>
    </source>
</evidence>
<feature type="region of interest" description="Disordered" evidence="4">
    <location>
        <begin position="1086"/>
        <end position="1116"/>
    </location>
</feature>
<feature type="compositionally biased region" description="Low complexity" evidence="4">
    <location>
        <begin position="1"/>
        <end position="15"/>
    </location>
</feature>
<evidence type="ECO:0000256" key="3">
    <source>
        <dbReference type="PROSITE-ProRule" id="PRU00023"/>
    </source>
</evidence>
<feature type="compositionally biased region" description="Basic residues" evidence="4">
    <location>
        <begin position="941"/>
        <end position="952"/>
    </location>
</feature>
<dbReference type="CDD" id="cd00102">
    <property type="entry name" value="IPT"/>
    <property type="match status" value="1"/>
</dbReference>
<feature type="compositionally biased region" description="Low complexity" evidence="4">
    <location>
        <begin position="450"/>
        <end position="465"/>
    </location>
</feature>
<accession>A0A9P6C906</accession>
<feature type="domain" description="IPT/TIG" evidence="6">
    <location>
        <begin position="601"/>
        <end position="687"/>
    </location>
</feature>
<dbReference type="SUPFAM" id="SSF81296">
    <property type="entry name" value="E set domains"/>
    <property type="match status" value="1"/>
</dbReference>
<dbReference type="InterPro" id="IPR014756">
    <property type="entry name" value="Ig_E-set"/>
</dbReference>
<feature type="region of interest" description="Disordered" evidence="4">
    <location>
        <begin position="221"/>
        <end position="241"/>
    </location>
</feature>
<keyword evidence="5" id="KW-0472">Membrane</keyword>
<dbReference type="Gene3D" id="2.60.40.10">
    <property type="entry name" value="Immunoglobulins"/>
    <property type="match status" value="1"/>
</dbReference>
<feature type="compositionally biased region" description="Basic and acidic residues" evidence="4">
    <location>
        <begin position="1093"/>
        <end position="1114"/>
    </location>
</feature>
<dbReference type="InterPro" id="IPR036770">
    <property type="entry name" value="Ankyrin_rpt-contain_sf"/>
</dbReference>
<dbReference type="Pfam" id="PF12796">
    <property type="entry name" value="Ank_2"/>
    <property type="match status" value="1"/>
</dbReference>
<dbReference type="InterPro" id="IPR013783">
    <property type="entry name" value="Ig-like_fold"/>
</dbReference>
<feature type="transmembrane region" description="Helical" evidence="5">
    <location>
        <begin position="1255"/>
        <end position="1273"/>
    </location>
</feature>
<dbReference type="Gene3D" id="1.25.40.20">
    <property type="entry name" value="Ankyrin repeat-containing domain"/>
    <property type="match status" value="1"/>
</dbReference>
<evidence type="ECO:0000256" key="4">
    <source>
        <dbReference type="SAM" id="MobiDB-lite"/>
    </source>
</evidence>
<feature type="region of interest" description="Disordered" evidence="4">
    <location>
        <begin position="376"/>
        <end position="468"/>
    </location>
</feature>
<dbReference type="Pfam" id="PF01833">
    <property type="entry name" value="TIG"/>
    <property type="match status" value="1"/>
</dbReference>
<dbReference type="InterPro" id="IPR002909">
    <property type="entry name" value="IPT_dom"/>
</dbReference>
<dbReference type="OrthoDB" id="71307at2759"/>
<keyword evidence="2 3" id="KW-0040">ANK repeat</keyword>
<feature type="repeat" description="ANK" evidence="3">
    <location>
        <begin position="806"/>
        <end position="838"/>
    </location>
</feature>
<feature type="region of interest" description="Disordered" evidence="4">
    <location>
        <begin position="278"/>
        <end position="306"/>
    </location>
</feature>
<dbReference type="PANTHER" id="PTHR24173:SF74">
    <property type="entry name" value="ANKYRIN REPEAT DOMAIN-CONTAINING PROTEIN 16"/>
    <property type="match status" value="1"/>
</dbReference>
<feature type="compositionally biased region" description="Low complexity" evidence="4">
    <location>
        <begin position="1178"/>
        <end position="1187"/>
    </location>
</feature>
<feature type="region of interest" description="Disordered" evidence="4">
    <location>
        <begin position="893"/>
        <end position="1010"/>
    </location>
</feature>
<evidence type="ECO:0000313" key="8">
    <source>
        <dbReference type="Proteomes" id="UP000807342"/>
    </source>
</evidence>
<proteinExistence type="predicted"/>
<evidence type="ECO:0000259" key="6">
    <source>
        <dbReference type="SMART" id="SM00429"/>
    </source>
</evidence>
<sequence>MSSSSATATDSRSPSPHTPDASDVAESISIQADLDAVAAWFIPMHQPKSGQQSWDADPSTFTQQRKLEDEQMLRIDDLLEQHAFDDVTPTHFAHNSSFPLQQQPQIQDTPSNAQLNQFVPNFRPNNLLVPSRNGPISVTKPIPPPASLPRKVDGASHNQRVVHPPKETCFNLPILFPSIPEGGTKSRVETQVRVTVDLADASSSSDPHKYDRIGSWKWLKLPPGTSTKRRTRKQGKIDAGPQDTLNLTTEVVCASAPSIPVVSCSSCRTREAKRVAKKIAARVRPARSDSESPGEDASGKPVKKPAHEDTNSIIQFNCAEVLDFSTGSVVLPLRITCYCRHHREKVGFLVRFTMIDHVGRVVGTGISRPIMITDDHKTASASSRQTDYAGGFTGGDPDWSQVSPIADGTSPSDLRAPSKRKDKTVGNVAKRRPKPYDSSAKPGRGSREGSVSSLPSPSTTYSPLPITRSPTPSVLQNLLAASEAVAQIQSQTPNVPALQSSLQSSDSSSPDILPTPLDHNSDVHMPEIAALEQPPIPTHQPLLLSPPLLQQPQPQVASPIPQPQPTPAMMLSQASAAVPAAAASMPFLYFEPNQGAVQMQMPTIHRLIPNMGPTYGGIEVTVLGANFHANLNLRCIFGEVVASSTQRWSDNTLVCVLPPRAQPGVVAVWFEGMLEHPGTPPSLFTYLDESDRALMELALQVVGLKMTGKIEDAKNVAMRIVGGNTGCDGSDPHNNPSNLMQLASSPIGSATLNRDLRSLLFIRAGETENFESTVVDFLNILDTPLESGSAPSAIPTADAISYPTTTGQTLLHLAAFMQLPALVDFLVKHDADIDARDKNGFTPLHFSALARSEECARILVQAGADWEVVNSAGKTAEEIAASGFFDNIIPRTCREESDDAGDGDVESEIDEDREDEEAEWGDAEEEEDGEREGSEAQIRMLLKKRASKRAVRRSTATSVNASGRGTPRRSVDISRAATPPVPAPFSEKMAESSGKSENLALSSPLPKEKTDVDVKQTASFVEVIQRTLAQLPPAAGMIPNIPYLPKPQLPGFPNLPDFGGMPWNSLPQIPMVFPVFVPTPAWPSFLGGSDESGSEKSGVKDEKRGPKSGEEGAETKMASVGEWKALWERWLALAIATTAKQQQQQVQGIDDSPPPEYTPRAEDVPMNVGGHKGKGKAKAPAPSSSSATATESSQEMEVEILREAPVVTSAASSSRSHSHPVGYDDTPIPAEEVDAFTYQPPVKQKQKHHKKHDRMLLVFWLPILLLSLIWAFHNGLRFAYTTLRTALPIKAYVRGNA</sequence>
<feature type="compositionally biased region" description="Low complexity" evidence="4">
    <location>
        <begin position="500"/>
        <end position="518"/>
    </location>
</feature>
<evidence type="ECO:0000256" key="1">
    <source>
        <dbReference type="ARBA" id="ARBA00022737"/>
    </source>
</evidence>
<dbReference type="SMART" id="SM00429">
    <property type="entry name" value="IPT"/>
    <property type="match status" value="1"/>
</dbReference>
<dbReference type="SMART" id="SM00248">
    <property type="entry name" value="ANK"/>
    <property type="match status" value="2"/>
</dbReference>
<feature type="compositionally biased region" description="Acidic residues" evidence="4">
    <location>
        <begin position="896"/>
        <end position="930"/>
    </location>
</feature>
<dbReference type="PROSITE" id="PS50088">
    <property type="entry name" value="ANK_REPEAT"/>
    <property type="match status" value="2"/>
</dbReference>
<gene>
    <name evidence="7" type="ORF">P691DRAFT_721150</name>
</gene>
<evidence type="ECO:0000313" key="7">
    <source>
        <dbReference type="EMBL" id="KAF9452739.1"/>
    </source>
</evidence>
<dbReference type="EMBL" id="MU151068">
    <property type="protein sequence ID" value="KAF9452739.1"/>
    <property type="molecule type" value="Genomic_DNA"/>
</dbReference>
<dbReference type="PANTHER" id="PTHR24173">
    <property type="entry name" value="ANKYRIN REPEAT CONTAINING"/>
    <property type="match status" value="1"/>
</dbReference>
<dbReference type="InterPro" id="IPR057962">
    <property type="entry name" value="SPT23_MGA2_DBD"/>
</dbReference>
<dbReference type="SUPFAM" id="SSF48403">
    <property type="entry name" value="Ankyrin repeat"/>
    <property type="match status" value="1"/>
</dbReference>
<keyword evidence="1" id="KW-0677">Repeat</keyword>
<dbReference type="Pfam" id="PF25603">
    <property type="entry name" value="SPT23_MGA2_DBD"/>
    <property type="match status" value="1"/>
</dbReference>
<keyword evidence="5" id="KW-1133">Transmembrane helix</keyword>